<dbReference type="GO" id="GO:0000981">
    <property type="term" value="F:DNA-binding transcription factor activity, RNA polymerase II-specific"/>
    <property type="evidence" value="ECO:0007669"/>
    <property type="project" value="TreeGrafter"/>
</dbReference>
<protein>
    <submittedName>
        <fullName evidence="8">C2H2-type zinc finger transcription factor</fullName>
    </submittedName>
</protein>
<dbReference type="Proteomes" id="UP000077315">
    <property type="component" value="Unassembled WGS sequence"/>
</dbReference>
<feature type="domain" description="C2H2-type" evidence="7">
    <location>
        <begin position="259"/>
        <end position="283"/>
    </location>
</feature>
<dbReference type="PANTHER" id="PTHR24408">
    <property type="entry name" value="ZINC FINGER PROTEIN"/>
    <property type="match status" value="1"/>
</dbReference>
<evidence type="ECO:0000256" key="1">
    <source>
        <dbReference type="ARBA" id="ARBA00022723"/>
    </source>
</evidence>
<feature type="domain" description="C2H2-type" evidence="7">
    <location>
        <begin position="229"/>
        <end position="256"/>
    </location>
</feature>
<keyword evidence="3 5" id="KW-0863">Zinc-finger</keyword>
<dbReference type="PROSITE" id="PS50157">
    <property type="entry name" value="ZINC_FINGER_C2H2_2"/>
    <property type="match status" value="2"/>
</dbReference>
<dbReference type="RefSeq" id="XP_018288636.1">
    <property type="nucleotide sequence ID" value="XM_018436577.1"/>
</dbReference>
<evidence type="ECO:0000256" key="3">
    <source>
        <dbReference type="ARBA" id="ARBA00022771"/>
    </source>
</evidence>
<dbReference type="PROSITE" id="PS00028">
    <property type="entry name" value="ZINC_FINGER_C2H2_1"/>
    <property type="match status" value="1"/>
</dbReference>
<evidence type="ECO:0000313" key="9">
    <source>
        <dbReference type="Proteomes" id="UP000077315"/>
    </source>
</evidence>
<dbReference type="PANTHER" id="PTHR24408:SF58">
    <property type="entry name" value="TRANSCRIPTION FACTOR (TFIIIA), PUTATIVE (AFU_ORTHOLOGUE AFUA_1G05150)-RELATED"/>
    <property type="match status" value="1"/>
</dbReference>
<dbReference type="STRING" id="763407.A0A167LJH4"/>
<evidence type="ECO:0000256" key="5">
    <source>
        <dbReference type="PROSITE-ProRule" id="PRU00042"/>
    </source>
</evidence>
<dbReference type="OrthoDB" id="8117402at2759"/>
<keyword evidence="1" id="KW-0479">Metal-binding</keyword>
<keyword evidence="4" id="KW-0862">Zinc</keyword>
<dbReference type="GO" id="GO:0043565">
    <property type="term" value="F:sequence-specific DNA binding"/>
    <property type="evidence" value="ECO:0007669"/>
    <property type="project" value="TreeGrafter"/>
</dbReference>
<evidence type="ECO:0000256" key="4">
    <source>
        <dbReference type="ARBA" id="ARBA00022833"/>
    </source>
</evidence>
<sequence>MTPAYPSLYCPPSKPNHLESLWPIQYDPSIHKDLYCYPIPPTFTSNLPSSSSSSSLSSPSPSSSSSNILSPKICFPNQCSPYRCPQSFYTPHTPATQDMMSTPDAMVSCCESDSAQLGRINYPYYMSTTPTLDYDPSGDNVLQDDNFSIATAPELDIFPQAHTFGARRYHSMPDISLAQTPQDIWASPQSSFSTKSTDDSQHLFISLYAPSQPTTNQDARLPNPNEKRHICPVCFHRSRRRHNLLEHMQTHNPNRPRSFICPSCHRGFARKYDMKRHEKIHLR</sequence>
<dbReference type="GO" id="GO:0005634">
    <property type="term" value="C:nucleus"/>
    <property type="evidence" value="ECO:0007669"/>
    <property type="project" value="TreeGrafter"/>
</dbReference>
<evidence type="ECO:0000256" key="6">
    <source>
        <dbReference type="SAM" id="MobiDB-lite"/>
    </source>
</evidence>
<dbReference type="InterPro" id="IPR036236">
    <property type="entry name" value="Znf_C2H2_sf"/>
</dbReference>
<accession>A0A167LJH4</accession>
<dbReference type="EMBL" id="KV440988">
    <property type="protein sequence ID" value="OAD70596.1"/>
    <property type="molecule type" value="Genomic_DNA"/>
</dbReference>
<evidence type="ECO:0000259" key="7">
    <source>
        <dbReference type="PROSITE" id="PS50157"/>
    </source>
</evidence>
<gene>
    <name evidence="8" type="ORF">PHYBLDRAFT_171342</name>
</gene>
<keyword evidence="9" id="KW-1185">Reference proteome</keyword>
<evidence type="ECO:0000256" key="2">
    <source>
        <dbReference type="ARBA" id="ARBA00022737"/>
    </source>
</evidence>
<dbReference type="GeneID" id="28997483"/>
<name>A0A167LJH4_PHYB8</name>
<dbReference type="InterPro" id="IPR013087">
    <property type="entry name" value="Znf_C2H2_type"/>
</dbReference>
<evidence type="ECO:0000313" key="8">
    <source>
        <dbReference type="EMBL" id="OAD70596.1"/>
    </source>
</evidence>
<dbReference type="SMART" id="SM00355">
    <property type="entry name" value="ZnF_C2H2"/>
    <property type="match status" value="2"/>
</dbReference>
<dbReference type="InParanoid" id="A0A167LJH4"/>
<dbReference type="AlphaFoldDB" id="A0A167LJH4"/>
<reference evidence="9" key="1">
    <citation type="submission" date="2015-06" db="EMBL/GenBank/DDBJ databases">
        <title>Expansion of signal transduction pathways in fungi by whole-genome duplication.</title>
        <authorList>
            <consortium name="DOE Joint Genome Institute"/>
            <person name="Corrochano L.M."/>
            <person name="Kuo A."/>
            <person name="Marcet-Houben M."/>
            <person name="Polaino S."/>
            <person name="Salamov A."/>
            <person name="Villalobos J.M."/>
            <person name="Alvarez M.I."/>
            <person name="Avalos J."/>
            <person name="Benito E.P."/>
            <person name="Benoit I."/>
            <person name="Burger G."/>
            <person name="Camino L.P."/>
            <person name="Canovas D."/>
            <person name="Cerda-Olmedo E."/>
            <person name="Cheng J.-F."/>
            <person name="Dominguez A."/>
            <person name="Elias M."/>
            <person name="Eslava A.P."/>
            <person name="Glaser F."/>
            <person name="Grimwood J."/>
            <person name="Gutierrez G."/>
            <person name="Heitman J."/>
            <person name="Henrissat B."/>
            <person name="Iturriaga E.A."/>
            <person name="Lang B.F."/>
            <person name="Lavin J.L."/>
            <person name="Lee S."/>
            <person name="Li W."/>
            <person name="Lindquist E."/>
            <person name="Lopez-Garcia S."/>
            <person name="Luque E.M."/>
            <person name="Marcos A.T."/>
            <person name="Martin J."/>
            <person name="McCluskey K."/>
            <person name="Medina H.R."/>
            <person name="Miralles-Duran A."/>
            <person name="Miyazaki A."/>
            <person name="Munoz-Torres E."/>
            <person name="Oguiza J.A."/>
            <person name="Ohm R."/>
            <person name="Olmedo M."/>
            <person name="Orejas M."/>
            <person name="Ortiz-Castellanos L."/>
            <person name="Pisabarro A.G."/>
            <person name="Rodriguez-Romero J."/>
            <person name="Ruiz-Herrera J."/>
            <person name="Ruiz-Vazquez R."/>
            <person name="Sanz C."/>
            <person name="Schackwitz W."/>
            <person name="Schmutz J."/>
            <person name="Shahriari M."/>
            <person name="Shelest E."/>
            <person name="Silva-Franco F."/>
            <person name="Soanes D."/>
            <person name="Syed K."/>
            <person name="Tagua V.G."/>
            <person name="Talbot N.J."/>
            <person name="Thon M."/>
            <person name="De vries R.P."/>
            <person name="Wiebenga A."/>
            <person name="Yadav J.S."/>
            <person name="Braun E.L."/>
            <person name="Baker S."/>
            <person name="Garre V."/>
            <person name="Horwitz B."/>
            <person name="Torres-Martinez S."/>
            <person name="Idnurm A."/>
            <person name="Herrera-Estrella A."/>
            <person name="Gabaldon T."/>
            <person name="Grigoriev I.V."/>
        </authorList>
    </citation>
    <scope>NUCLEOTIDE SEQUENCE [LARGE SCALE GENOMIC DNA]</scope>
    <source>
        <strain evidence="9">NRRL 1555(-)</strain>
    </source>
</reference>
<dbReference type="SUPFAM" id="SSF57667">
    <property type="entry name" value="beta-beta-alpha zinc fingers"/>
    <property type="match status" value="1"/>
</dbReference>
<keyword evidence="2" id="KW-0677">Repeat</keyword>
<organism evidence="8 9">
    <name type="scientific">Phycomyces blakesleeanus (strain ATCC 8743b / DSM 1359 / FGSC 10004 / NBRC 33097 / NRRL 1555)</name>
    <dbReference type="NCBI Taxonomy" id="763407"/>
    <lineage>
        <taxon>Eukaryota</taxon>
        <taxon>Fungi</taxon>
        <taxon>Fungi incertae sedis</taxon>
        <taxon>Mucoromycota</taxon>
        <taxon>Mucoromycotina</taxon>
        <taxon>Mucoromycetes</taxon>
        <taxon>Mucorales</taxon>
        <taxon>Phycomycetaceae</taxon>
        <taxon>Phycomyces</taxon>
    </lineage>
</organism>
<feature type="region of interest" description="Disordered" evidence="6">
    <location>
        <begin position="48"/>
        <end position="67"/>
    </location>
</feature>
<dbReference type="GO" id="GO:0008270">
    <property type="term" value="F:zinc ion binding"/>
    <property type="evidence" value="ECO:0007669"/>
    <property type="project" value="UniProtKB-KW"/>
</dbReference>
<proteinExistence type="predicted"/>
<dbReference type="Gene3D" id="3.30.160.60">
    <property type="entry name" value="Classic Zinc Finger"/>
    <property type="match status" value="1"/>
</dbReference>
<dbReference type="VEuPathDB" id="FungiDB:PHYBLDRAFT_171342"/>